<evidence type="ECO:0000256" key="4">
    <source>
        <dbReference type="ARBA" id="ARBA00022679"/>
    </source>
</evidence>
<evidence type="ECO:0000313" key="10">
    <source>
        <dbReference type="EMBL" id="MET3578921.1"/>
    </source>
</evidence>
<evidence type="ECO:0000259" key="9">
    <source>
        <dbReference type="Pfam" id="PF02384"/>
    </source>
</evidence>
<feature type="domain" description="DNA methylase adenine-specific" evidence="9">
    <location>
        <begin position="1"/>
        <end position="214"/>
    </location>
</feature>
<dbReference type="SUPFAM" id="SSF53335">
    <property type="entry name" value="S-adenosyl-L-methionine-dependent methyltransferases"/>
    <property type="match status" value="1"/>
</dbReference>
<reference evidence="10 11" key="1">
    <citation type="submission" date="2024-06" db="EMBL/GenBank/DDBJ databases">
        <title>Genomic Encyclopedia of Type Strains, Phase IV (KMG-IV): sequencing the most valuable type-strain genomes for metagenomic binning, comparative biology and taxonomic classification.</title>
        <authorList>
            <person name="Goeker M."/>
        </authorList>
    </citation>
    <scope>NUCLEOTIDE SEQUENCE [LARGE SCALE GENOMIC DNA]</scope>
    <source>
        <strain evidence="10 11">DSM 100022</strain>
    </source>
</reference>
<feature type="region of interest" description="Disordered" evidence="8">
    <location>
        <begin position="217"/>
        <end position="236"/>
    </location>
</feature>
<name>A0ABV2GKU6_9HYPH</name>
<keyword evidence="5" id="KW-0949">S-adenosyl-L-methionine</keyword>
<keyword evidence="6" id="KW-0680">Restriction system</keyword>
<evidence type="ECO:0000256" key="5">
    <source>
        <dbReference type="ARBA" id="ARBA00022691"/>
    </source>
</evidence>
<dbReference type="EC" id="2.1.1.72" evidence="2"/>
<dbReference type="Gene3D" id="3.40.50.150">
    <property type="entry name" value="Vaccinia Virus protein VP39"/>
    <property type="match status" value="1"/>
</dbReference>
<dbReference type="PANTHER" id="PTHR42933">
    <property type="entry name" value="SLR6095 PROTEIN"/>
    <property type="match status" value="1"/>
</dbReference>
<keyword evidence="3 10" id="KW-0489">Methyltransferase</keyword>
<dbReference type="Pfam" id="PF02384">
    <property type="entry name" value="N6_Mtase"/>
    <property type="match status" value="1"/>
</dbReference>
<dbReference type="InterPro" id="IPR029063">
    <property type="entry name" value="SAM-dependent_MTases_sf"/>
</dbReference>
<evidence type="ECO:0000313" key="11">
    <source>
        <dbReference type="Proteomes" id="UP001549204"/>
    </source>
</evidence>
<accession>A0ABV2GKU6</accession>
<evidence type="ECO:0000256" key="3">
    <source>
        <dbReference type="ARBA" id="ARBA00022603"/>
    </source>
</evidence>
<evidence type="ECO:0000256" key="7">
    <source>
        <dbReference type="ARBA" id="ARBA00047942"/>
    </source>
</evidence>
<protein>
    <recommendedName>
        <fullName evidence="2">site-specific DNA-methyltransferase (adenine-specific)</fullName>
        <ecNumber evidence="2">2.1.1.72</ecNumber>
    </recommendedName>
</protein>
<dbReference type="Proteomes" id="UP001549204">
    <property type="component" value="Unassembled WGS sequence"/>
</dbReference>
<sequence>MLAGAQKYMRDHHADAQLYVYGQDYNKRAFATAASDMLMKEVDHNGGGENVQFGDSFLDDRFEEQNFDYFIANPPFGVDWKKQQKEIVRRHEKAPKESPWSAGLPRVNDGSLLFLQHMMSKFERVAPKELKFGSRAAIVFSGSPLFTGGAGSGESEIRRWIIERDMLEAIVALPEQMFYNTGIGTYIWLVTNRKAKERKGKIQLVDARDTWIPMRRSQGDKRRKIGEGRALEGDDRADEPDQIADIVRLYGGFEVNEKSKLFDNADFGYTRVTVERPLKLRYQMTVEDKARFLDAAPHLLDDIQAIDKAFGREPRLDWNTVWASIEKLLKKLGSRWKAPEEKLFRSVFTAKDAKGAPVKRGSGLEPDANLRDFENVPLKEDIDAYFKREVLPHVPDAWMDRAKDKVGYEINFNRHFYTLTPPRKLAEIDTDLKKAEDEILRLLREVTE</sequence>
<keyword evidence="11" id="KW-1185">Reference proteome</keyword>
<keyword evidence="4" id="KW-0808">Transferase</keyword>
<dbReference type="PANTHER" id="PTHR42933:SF3">
    <property type="entry name" value="TYPE I RESTRICTION ENZYME MJAVIII METHYLASE SUBUNIT"/>
    <property type="match status" value="1"/>
</dbReference>
<evidence type="ECO:0000256" key="1">
    <source>
        <dbReference type="ARBA" id="ARBA00006594"/>
    </source>
</evidence>
<feature type="compositionally biased region" description="Basic and acidic residues" evidence="8">
    <location>
        <begin position="217"/>
        <end position="234"/>
    </location>
</feature>
<evidence type="ECO:0000256" key="8">
    <source>
        <dbReference type="SAM" id="MobiDB-lite"/>
    </source>
</evidence>
<evidence type="ECO:0000256" key="6">
    <source>
        <dbReference type="ARBA" id="ARBA00022747"/>
    </source>
</evidence>
<comment type="catalytic activity">
    <reaction evidence="7">
        <text>a 2'-deoxyadenosine in DNA + S-adenosyl-L-methionine = an N(6)-methyl-2'-deoxyadenosine in DNA + S-adenosyl-L-homocysteine + H(+)</text>
        <dbReference type="Rhea" id="RHEA:15197"/>
        <dbReference type="Rhea" id="RHEA-COMP:12418"/>
        <dbReference type="Rhea" id="RHEA-COMP:12419"/>
        <dbReference type="ChEBI" id="CHEBI:15378"/>
        <dbReference type="ChEBI" id="CHEBI:57856"/>
        <dbReference type="ChEBI" id="CHEBI:59789"/>
        <dbReference type="ChEBI" id="CHEBI:90615"/>
        <dbReference type="ChEBI" id="CHEBI:90616"/>
        <dbReference type="EC" id="2.1.1.72"/>
    </reaction>
</comment>
<evidence type="ECO:0000256" key="2">
    <source>
        <dbReference type="ARBA" id="ARBA00011900"/>
    </source>
</evidence>
<proteinExistence type="inferred from homology"/>
<dbReference type="GO" id="GO:0032259">
    <property type="term" value="P:methylation"/>
    <property type="evidence" value="ECO:0007669"/>
    <property type="project" value="UniProtKB-KW"/>
</dbReference>
<organism evidence="10 11">
    <name type="scientific">Mesorhizobium robiniae</name>
    <dbReference type="NCBI Taxonomy" id="559315"/>
    <lineage>
        <taxon>Bacteria</taxon>
        <taxon>Pseudomonadati</taxon>
        <taxon>Pseudomonadota</taxon>
        <taxon>Alphaproteobacteria</taxon>
        <taxon>Hyphomicrobiales</taxon>
        <taxon>Phyllobacteriaceae</taxon>
        <taxon>Mesorhizobium</taxon>
    </lineage>
</organism>
<dbReference type="GO" id="GO:0008168">
    <property type="term" value="F:methyltransferase activity"/>
    <property type="evidence" value="ECO:0007669"/>
    <property type="project" value="UniProtKB-KW"/>
</dbReference>
<dbReference type="InterPro" id="IPR003356">
    <property type="entry name" value="DNA_methylase_A-5"/>
</dbReference>
<comment type="caution">
    <text evidence="10">The sequence shown here is derived from an EMBL/GenBank/DDBJ whole genome shotgun (WGS) entry which is preliminary data.</text>
</comment>
<gene>
    <name evidence="10" type="ORF">ABID19_001946</name>
</gene>
<dbReference type="InterPro" id="IPR051537">
    <property type="entry name" value="DNA_Adenine_Mtase"/>
</dbReference>
<dbReference type="EMBL" id="JBEPMC010000003">
    <property type="protein sequence ID" value="MET3578921.1"/>
    <property type="molecule type" value="Genomic_DNA"/>
</dbReference>
<comment type="similarity">
    <text evidence="1">Belongs to the N(4)/N(6)-methyltransferase family.</text>
</comment>